<evidence type="ECO:0000313" key="3">
    <source>
        <dbReference type="Proteomes" id="UP000663720"/>
    </source>
</evidence>
<keyword evidence="3" id="KW-1185">Reference proteome</keyword>
<feature type="domain" description="ORC1/DEAH AAA+ ATPase" evidence="1">
    <location>
        <begin position="35"/>
        <end position="184"/>
    </location>
</feature>
<dbReference type="Proteomes" id="UP000663720">
    <property type="component" value="Chromosome"/>
</dbReference>
<dbReference type="SUPFAM" id="SSF52540">
    <property type="entry name" value="P-loop containing nucleoside triphosphate hydrolases"/>
    <property type="match status" value="1"/>
</dbReference>
<dbReference type="KEGG" id="dli:dnl_43620"/>
<dbReference type="AlphaFoldDB" id="A0A975GHX6"/>
<dbReference type="InterPro" id="IPR027417">
    <property type="entry name" value="P-loop_NTPase"/>
</dbReference>
<dbReference type="PANTHER" id="PTHR34301:SF8">
    <property type="entry name" value="ATPASE DOMAIN-CONTAINING PROTEIN"/>
    <property type="match status" value="1"/>
</dbReference>
<organism evidence="2 3">
    <name type="scientific">Desulfonema limicola</name>
    <dbReference type="NCBI Taxonomy" id="45656"/>
    <lineage>
        <taxon>Bacteria</taxon>
        <taxon>Pseudomonadati</taxon>
        <taxon>Thermodesulfobacteriota</taxon>
        <taxon>Desulfobacteria</taxon>
        <taxon>Desulfobacterales</taxon>
        <taxon>Desulfococcaceae</taxon>
        <taxon>Desulfonema</taxon>
    </lineage>
</organism>
<dbReference type="Pfam" id="PF13401">
    <property type="entry name" value="AAA_22"/>
    <property type="match status" value="1"/>
</dbReference>
<gene>
    <name evidence="2" type="ORF">dnl_43620</name>
</gene>
<dbReference type="PANTHER" id="PTHR34301">
    <property type="entry name" value="DNA-BINDING PROTEIN-RELATED"/>
    <property type="match status" value="1"/>
</dbReference>
<name>A0A975GHX6_9BACT</name>
<accession>A0A975GHX6</accession>
<protein>
    <submittedName>
        <fullName evidence="2">AAA ATPase-like domain-containing protein</fullName>
    </submittedName>
</protein>
<evidence type="ECO:0000313" key="2">
    <source>
        <dbReference type="EMBL" id="QTA82001.1"/>
    </source>
</evidence>
<proteinExistence type="predicted"/>
<dbReference type="EMBL" id="CP061799">
    <property type="protein sequence ID" value="QTA82001.1"/>
    <property type="molecule type" value="Genomic_DNA"/>
</dbReference>
<reference evidence="2" key="1">
    <citation type="journal article" date="2021" name="Microb. Physiol.">
        <title>Proteogenomic Insights into the Physiology of Marine, Sulfate-Reducing, Filamentous Desulfonema limicola and Desulfonema magnum.</title>
        <authorList>
            <person name="Schnaars V."/>
            <person name="Wohlbrand L."/>
            <person name="Scheve S."/>
            <person name="Hinrichs C."/>
            <person name="Reinhardt R."/>
            <person name="Rabus R."/>
        </authorList>
    </citation>
    <scope>NUCLEOTIDE SEQUENCE</scope>
    <source>
        <strain evidence="2">5ac10</strain>
    </source>
</reference>
<dbReference type="GO" id="GO:0016887">
    <property type="term" value="F:ATP hydrolysis activity"/>
    <property type="evidence" value="ECO:0007669"/>
    <property type="project" value="InterPro"/>
</dbReference>
<dbReference type="RefSeq" id="WP_246514964.1">
    <property type="nucleotide sequence ID" value="NZ_CP061799.1"/>
</dbReference>
<evidence type="ECO:0000259" key="1">
    <source>
        <dbReference type="Pfam" id="PF13401"/>
    </source>
</evidence>
<dbReference type="Gene3D" id="3.40.50.300">
    <property type="entry name" value="P-loop containing nucleotide triphosphate hydrolases"/>
    <property type="match status" value="1"/>
</dbReference>
<dbReference type="InterPro" id="IPR049945">
    <property type="entry name" value="AAA_22"/>
</dbReference>
<sequence>MRFFNTAGPVNCRDHYCLPPLERLDIKSILNLIEQKKYFVIHAPRHTGKTTYLKALAGYLNKQERYKALYFKVEKAHTARQDIDRGMRAILGEMVSRARGVLNDTFLNDIWLNILEKWGGDSALNEALTRWSEVSSKPLILLIDEMDSLSGDTLVSVLRQLRSGYDTRPKQFPQSIILCGVGDVQSYRIQSGREHKIITGGSAFNIKAESLRIKDFTQAEAARLWNCHTGETGQFFADGAVETAWELSEGQPWLVNALGYEVCFNMEKNRNRSVSITPDMVRKAGENLILRRDTHIEYLAEKLADTRIQKVIEPVLAGHDEPENISVEDIDYAADTGLIKKDCKIRIANQLYREIIPRELTYSTQLTIHQDPKWFITRDGLLNVKKMLSVFQTYYYRYAGNWLKGFQYKDAGPYLLAQAFMTRIVNSGGRIQREYGLGRQKTDLLIVWLNNGKIQEVVIELKELKGSLETTVKKGLNETWAYMKKYGASEGHLLIFDTSQKPCNEKIFCHQRHFKEGMIMVWGM</sequence>